<comment type="caution">
    <text evidence="3">The sequence shown here is derived from an EMBL/GenBank/DDBJ whole genome shotgun (WGS) entry which is preliminary data.</text>
</comment>
<evidence type="ECO:0000313" key="3">
    <source>
        <dbReference type="EMBL" id="RKQ35197.1"/>
    </source>
</evidence>
<evidence type="ECO:0000313" key="4">
    <source>
        <dbReference type="Proteomes" id="UP000249516"/>
    </source>
</evidence>
<reference evidence="3 4" key="1">
    <citation type="submission" date="2018-10" db="EMBL/GenBank/DDBJ databases">
        <title>Kocuria tytouropygialis sp. nov., isolated from the uropygial gland of an American barn owl (Tyto furcata).</title>
        <authorList>
            <person name="Braun M.S."/>
            <person name="Wang E."/>
            <person name="Zimmermann S."/>
            <person name="Wagner H."/>
            <person name="Wink M."/>
        </authorList>
    </citation>
    <scope>NUCLEOTIDE SEQUENCE [LARGE SCALE GENOMIC DNA]</scope>
    <source>
        <strain evidence="3 4">442</strain>
    </source>
</reference>
<gene>
    <name evidence="3" type="ORF">C1C97_008095</name>
</gene>
<dbReference type="AlphaFoldDB" id="A0A495A9I7"/>
<evidence type="ECO:0000256" key="1">
    <source>
        <dbReference type="SAM" id="MobiDB-lite"/>
    </source>
</evidence>
<dbReference type="EMBL" id="PNJG02000002">
    <property type="protein sequence ID" value="RKQ35197.1"/>
    <property type="molecule type" value="Genomic_DNA"/>
</dbReference>
<keyword evidence="2" id="KW-0812">Transmembrane</keyword>
<dbReference type="Proteomes" id="UP000249516">
    <property type="component" value="Unassembled WGS sequence"/>
</dbReference>
<protein>
    <submittedName>
        <fullName evidence="3">Uncharacterized protein</fullName>
    </submittedName>
</protein>
<name>A0A495A9I7_9MICC</name>
<feature type="transmembrane region" description="Helical" evidence="2">
    <location>
        <begin position="20"/>
        <end position="41"/>
    </location>
</feature>
<proteinExistence type="predicted"/>
<feature type="region of interest" description="Disordered" evidence="1">
    <location>
        <begin position="279"/>
        <end position="299"/>
    </location>
</feature>
<keyword evidence="4" id="KW-1185">Reference proteome</keyword>
<evidence type="ECO:0000256" key="2">
    <source>
        <dbReference type="SAM" id="Phobius"/>
    </source>
</evidence>
<keyword evidence="2" id="KW-1133">Transmembrane helix</keyword>
<dbReference type="OrthoDB" id="4881923at2"/>
<sequence length="389" mass="42164">MAPRDPRAVDRLKPPPWHVLRGPMAFILSFVVVVVTVWATAANYFMVARDPEAPVDTYLNHLEGGSARQVLAPLLLRQEHGLAQLPSNALYRAAANRPRGHEFVGTRVTGDTAVVSADVHLGDGSTVRRDYTVRRAVSRGPFNDAWQLLERDNAPVTVRLPAAVDALAVNGVPVRPDAGSLTSAAGTTAGAPARAWRFEALPGEYDVALPQHSYLLASEHATAVMSLADPRPTTVDLRFDASPRMWEAVDREIRGTVARCERVLHFDAAHCPVPRELGRAASSTRTAPASSSAPAVQGGIPEGVSNVRWELRSRPALVLEQDEREPLVFHAVRFRPATATVTWLEKGERKKGTAEFGIEVTARSTGAELDTAVQLRSTLTQREKAAGRS</sequence>
<organism evidence="3 4">
    <name type="scientific">Kocuria tytonis</name>
    <dbReference type="NCBI Taxonomy" id="2054280"/>
    <lineage>
        <taxon>Bacteria</taxon>
        <taxon>Bacillati</taxon>
        <taxon>Actinomycetota</taxon>
        <taxon>Actinomycetes</taxon>
        <taxon>Micrococcales</taxon>
        <taxon>Micrococcaceae</taxon>
        <taxon>Kocuria</taxon>
    </lineage>
</organism>
<keyword evidence="2" id="KW-0472">Membrane</keyword>
<feature type="compositionally biased region" description="Low complexity" evidence="1">
    <location>
        <begin position="279"/>
        <end position="295"/>
    </location>
</feature>
<accession>A0A495A9I7</accession>